<name>A0A932ZTF9_UNCTE</name>
<dbReference type="AlphaFoldDB" id="A0A932ZTF9"/>
<evidence type="ECO:0000256" key="1">
    <source>
        <dbReference type="ARBA" id="ARBA00001933"/>
    </source>
</evidence>
<dbReference type="PANTHER" id="PTHR43727">
    <property type="entry name" value="DIAMINOPIMELATE DECARBOXYLASE"/>
    <property type="match status" value="1"/>
</dbReference>
<dbReference type="PRINTS" id="PR01181">
    <property type="entry name" value="DAPDCRBXLASE"/>
</dbReference>
<dbReference type="GO" id="GO:0008836">
    <property type="term" value="F:diaminopimelate decarboxylase activity"/>
    <property type="evidence" value="ECO:0007669"/>
    <property type="project" value="InterPro"/>
</dbReference>
<keyword evidence="4" id="KW-0456">Lyase</keyword>
<organism evidence="6 7">
    <name type="scientific">Tectimicrobiota bacterium</name>
    <dbReference type="NCBI Taxonomy" id="2528274"/>
    <lineage>
        <taxon>Bacteria</taxon>
        <taxon>Pseudomonadati</taxon>
        <taxon>Nitrospinota/Tectimicrobiota group</taxon>
        <taxon>Candidatus Tectimicrobiota</taxon>
    </lineage>
</organism>
<reference evidence="6" key="1">
    <citation type="submission" date="2020-07" db="EMBL/GenBank/DDBJ databases">
        <title>Huge and variable diversity of episymbiotic CPR bacteria and DPANN archaea in groundwater ecosystems.</title>
        <authorList>
            <person name="He C.Y."/>
            <person name="Keren R."/>
            <person name="Whittaker M."/>
            <person name="Farag I.F."/>
            <person name="Doudna J."/>
            <person name="Cate J.H.D."/>
            <person name="Banfield J.F."/>
        </authorList>
    </citation>
    <scope>NUCLEOTIDE SEQUENCE</scope>
    <source>
        <strain evidence="6">NC_groundwater_1370_Ag_S-0.2um_69_93</strain>
    </source>
</reference>
<accession>A0A932ZTF9</accession>
<dbReference type="SUPFAM" id="SSF51419">
    <property type="entry name" value="PLP-binding barrel"/>
    <property type="match status" value="1"/>
</dbReference>
<dbReference type="PANTHER" id="PTHR43727:SF2">
    <property type="entry name" value="GROUP IV DECARBOXYLASE"/>
    <property type="match status" value="1"/>
</dbReference>
<evidence type="ECO:0000259" key="5">
    <source>
        <dbReference type="Pfam" id="PF02784"/>
    </source>
</evidence>
<dbReference type="Gene3D" id="3.20.20.10">
    <property type="entry name" value="Alanine racemase"/>
    <property type="match status" value="1"/>
</dbReference>
<dbReference type="GO" id="GO:0009089">
    <property type="term" value="P:lysine biosynthetic process via diaminopimelate"/>
    <property type="evidence" value="ECO:0007669"/>
    <property type="project" value="InterPro"/>
</dbReference>
<dbReference type="EMBL" id="JACQRX010000118">
    <property type="protein sequence ID" value="MBI4251328.1"/>
    <property type="molecule type" value="Genomic_DNA"/>
</dbReference>
<dbReference type="InterPro" id="IPR029066">
    <property type="entry name" value="PLP-binding_barrel"/>
</dbReference>
<gene>
    <name evidence="6" type="ORF">HY618_02625</name>
</gene>
<proteinExistence type="predicted"/>
<evidence type="ECO:0000313" key="7">
    <source>
        <dbReference type="Proteomes" id="UP000752292"/>
    </source>
</evidence>
<evidence type="ECO:0000256" key="4">
    <source>
        <dbReference type="ARBA" id="ARBA00023239"/>
    </source>
</evidence>
<evidence type="ECO:0000313" key="6">
    <source>
        <dbReference type="EMBL" id="MBI4251328.1"/>
    </source>
</evidence>
<dbReference type="InterPro" id="IPR022644">
    <property type="entry name" value="De-COase2_N"/>
</dbReference>
<evidence type="ECO:0000256" key="3">
    <source>
        <dbReference type="ARBA" id="ARBA00022898"/>
    </source>
</evidence>
<dbReference type="Pfam" id="PF02784">
    <property type="entry name" value="Orn_Arg_deC_N"/>
    <property type="match status" value="1"/>
</dbReference>
<feature type="non-terminal residue" evidence="6">
    <location>
        <position position="176"/>
    </location>
</feature>
<feature type="domain" description="Orn/DAP/Arg decarboxylase 2 N-terminal" evidence="5">
    <location>
        <begin position="36"/>
        <end position="175"/>
    </location>
</feature>
<sequence length="176" mass="19182">MHYFEYKDGELHAEGVSLSRLAREVGTPFYVYSHKTLVRHFRVFDEAFASVPHLVCFAMKSNSNIAILRLFAGMGGGLDSVAGGELFRGVKAGVPPERIVFAGVGKSDEEIAYALEAGVLMFNVESEEELANIEAVAARMGRTGRVAIRVNPDVDPATHPYISTGMKKSKFGIDID</sequence>
<keyword evidence="2" id="KW-0210">Decarboxylase</keyword>
<protein>
    <submittedName>
        <fullName evidence="6">Diaminopimelate decarboxylase</fullName>
    </submittedName>
</protein>
<keyword evidence="3" id="KW-0663">Pyridoxal phosphate</keyword>
<comment type="caution">
    <text evidence="6">The sequence shown here is derived from an EMBL/GenBank/DDBJ whole genome shotgun (WGS) entry which is preliminary data.</text>
</comment>
<comment type="cofactor">
    <cofactor evidence="1">
        <name>pyridoxal 5'-phosphate</name>
        <dbReference type="ChEBI" id="CHEBI:597326"/>
    </cofactor>
</comment>
<evidence type="ECO:0000256" key="2">
    <source>
        <dbReference type="ARBA" id="ARBA00022793"/>
    </source>
</evidence>
<dbReference type="InterPro" id="IPR002986">
    <property type="entry name" value="DAP_deCOOHase_LysA"/>
</dbReference>
<dbReference type="Proteomes" id="UP000752292">
    <property type="component" value="Unassembled WGS sequence"/>
</dbReference>